<evidence type="ECO:0000313" key="5">
    <source>
        <dbReference type="Proteomes" id="UP000007266"/>
    </source>
</evidence>
<name>A0A139WFX1_TRICA</name>
<proteinExistence type="predicted"/>
<dbReference type="GO" id="GO:0030431">
    <property type="term" value="P:sleep"/>
    <property type="evidence" value="ECO:0007669"/>
    <property type="project" value="InterPro"/>
</dbReference>
<evidence type="ECO:0000313" key="4">
    <source>
        <dbReference type="EMBL" id="KYB26898.1"/>
    </source>
</evidence>
<evidence type="ECO:0000256" key="1">
    <source>
        <dbReference type="ARBA" id="ARBA00022729"/>
    </source>
</evidence>
<accession>A0A139WFX1</accession>
<organism evidence="4 5">
    <name type="scientific">Tribolium castaneum</name>
    <name type="common">Red flour beetle</name>
    <dbReference type="NCBI Taxonomy" id="7070"/>
    <lineage>
        <taxon>Eukaryota</taxon>
        <taxon>Metazoa</taxon>
        <taxon>Ecdysozoa</taxon>
        <taxon>Arthropoda</taxon>
        <taxon>Hexapoda</taxon>
        <taxon>Insecta</taxon>
        <taxon>Pterygota</taxon>
        <taxon>Neoptera</taxon>
        <taxon>Endopterygota</taxon>
        <taxon>Coleoptera</taxon>
        <taxon>Polyphaga</taxon>
        <taxon>Cucujiformia</taxon>
        <taxon>Tenebrionidae</taxon>
        <taxon>Tenebrionidae incertae sedis</taxon>
        <taxon>Tribolium</taxon>
    </lineage>
</organism>
<dbReference type="GO" id="GO:0032222">
    <property type="term" value="P:regulation of synaptic transmission, cholinergic"/>
    <property type="evidence" value="ECO:0007669"/>
    <property type="project" value="InterPro"/>
</dbReference>
<keyword evidence="1 3" id="KW-0732">Signal</keyword>
<dbReference type="InParanoid" id="A0A139WFX1"/>
<evidence type="ECO:0008006" key="6">
    <source>
        <dbReference type="Google" id="ProtNLM"/>
    </source>
</evidence>
<dbReference type="AlphaFoldDB" id="A0A139WFX1"/>
<dbReference type="Pfam" id="PF17064">
    <property type="entry name" value="QVR"/>
    <property type="match status" value="1"/>
</dbReference>
<keyword evidence="2" id="KW-0325">Glycoprotein</keyword>
<sequence length="122" mass="13682">MKLLILSLIAISLHLGVTLRCYRCMNGYATSTVCSNQLPSGNVIECSGTNPQCYESIQWFNNGSLQVAIRDCWTPPNNRTRGGFCENYNSTEGVLRYCRNCTSDVCNTDVLYYPAKLLNCYV</sequence>
<dbReference type="KEGG" id="tca:103313441"/>
<reference evidence="4 5" key="2">
    <citation type="journal article" date="2010" name="Nucleic Acids Res.">
        <title>BeetleBase in 2010: revisions to provide comprehensive genomic information for Tribolium castaneum.</title>
        <authorList>
            <person name="Kim H.S."/>
            <person name="Murphy T."/>
            <person name="Xia J."/>
            <person name="Caragea D."/>
            <person name="Park Y."/>
            <person name="Beeman R.W."/>
            <person name="Lorenzen M.D."/>
            <person name="Butcher S."/>
            <person name="Manak J.R."/>
            <person name="Brown S.J."/>
        </authorList>
    </citation>
    <scope>GENOME REANNOTATION</scope>
    <source>
        <strain evidence="4 5">Georgia GA2</strain>
    </source>
</reference>
<dbReference type="OrthoDB" id="6679589at2759"/>
<dbReference type="InterPro" id="IPR045860">
    <property type="entry name" value="Snake_toxin-like_sf"/>
</dbReference>
<feature type="signal peptide" evidence="3">
    <location>
        <begin position="1"/>
        <end position="18"/>
    </location>
</feature>
<dbReference type="EMBL" id="KQ971348">
    <property type="protein sequence ID" value="KYB26898.1"/>
    <property type="molecule type" value="Genomic_DNA"/>
</dbReference>
<gene>
    <name evidence="4" type="primary">AUGUSTUS-3.0.2_35052</name>
    <name evidence="4" type="ORF">TcasGA2_TC035052</name>
</gene>
<evidence type="ECO:0000256" key="2">
    <source>
        <dbReference type="ARBA" id="ARBA00023180"/>
    </source>
</evidence>
<feature type="chain" id="PRO_5007299902" description="Protein sleepless" evidence="3">
    <location>
        <begin position="19"/>
        <end position="122"/>
    </location>
</feature>
<dbReference type="SUPFAM" id="SSF57302">
    <property type="entry name" value="Snake toxin-like"/>
    <property type="match status" value="1"/>
</dbReference>
<dbReference type="Proteomes" id="UP000007266">
    <property type="component" value="Linkage group 6"/>
</dbReference>
<dbReference type="InterPro" id="IPR031424">
    <property type="entry name" value="QVR-like"/>
</dbReference>
<reference evidence="4 5" key="1">
    <citation type="journal article" date="2008" name="Nature">
        <title>The genome of the model beetle and pest Tribolium castaneum.</title>
        <authorList>
            <consortium name="Tribolium Genome Sequencing Consortium"/>
            <person name="Richards S."/>
            <person name="Gibbs R.A."/>
            <person name="Weinstock G.M."/>
            <person name="Brown S.J."/>
            <person name="Denell R."/>
            <person name="Beeman R.W."/>
            <person name="Gibbs R."/>
            <person name="Beeman R.W."/>
            <person name="Brown S.J."/>
            <person name="Bucher G."/>
            <person name="Friedrich M."/>
            <person name="Grimmelikhuijzen C.J."/>
            <person name="Klingler M."/>
            <person name="Lorenzen M."/>
            <person name="Richards S."/>
            <person name="Roth S."/>
            <person name="Schroder R."/>
            <person name="Tautz D."/>
            <person name="Zdobnov E.M."/>
            <person name="Muzny D."/>
            <person name="Gibbs R.A."/>
            <person name="Weinstock G.M."/>
            <person name="Attaway T."/>
            <person name="Bell S."/>
            <person name="Buhay C.J."/>
            <person name="Chandrabose M.N."/>
            <person name="Chavez D."/>
            <person name="Clerk-Blankenburg K.P."/>
            <person name="Cree A."/>
            <person name="Dao M."/>
            <person name="Davis C."/>
            <person name="Chacko J."/>
            <person name="Dinh H."/>
            <person name="Dugan-Rocha S."/>
            <person name="Fowler G."/>
            <person name="Garner T.T."/>
            <person name="Garnes J."/>
            <person name="Gnirke A."/>
            <person name="Hawes A."/>
            <person name="Hernandez J."/>
            <person name="Hines S."/>
            <person name="Holder M."/>
            <person name="Hume J."/>
            <person name="Jhangiani S.N."/>
            <person name="Joshi V."/>
            <person name="Khan Z.M."/>
            <person name="Jackson L."/>
            <person name="Kovar C."/>
            <person name="Kowis A."/>
            <person name="Lee S."/>
            <person name="Lewis L.R."/>
            <person name="Margolis J."/>
            <person name="Morgan M."/>
            <person name="Nazareth L.V."/>
            <person name="Nguyen N."/>
            <person name="Okwuonu G."/>
            <person name="Parker D."/>
            <person name="Richards S."/>
            <person name="Ruiz S.J."/>
            <person name="Santibanez J."/>
            <person name="Savard J."/>
            <person name="Scherer S.E."/>
            <person name="Schneider B."/>
            <person name="Sodergren E."/>
            <person name="Tautz D."/>
            <person name="Vattahil S."/>
            <person name="Villasana D."/>
            <person name="White C.S."/>
            <person name="Wright R."/>
            <person name="Park Y."/>
            <person name="Beeman R.W."/>
            <person name="Lord J."/>
            <person name="Oppert B."/>
            <person name="Lorenzen M."/>
            <person name="Brown S."/>
            <person name="Wang L."/>
            <person name="Savard J."/>
            <person name="Tautz D."/>
            <person name="Richards S."/>
            <person name="Weinstock G."/>
            <person name="Gibbs R.A."/>
            <person name="Liu Y."/>
            <person name="Worley K."/>
            <person name="Weinstock G."/>
            <person name="Elsik C.G."/>
            <person name="Reese J.T."/>
            <person name="Elhaik E."/>
            <person name="Landan G."/>
            <person name="Graur D."/>
            <person name="Arensburger P."/>
            <person name="Atkinson P."/>
            <person name="Beeman R.W."/>
            <person name="Beidler J."/>
            <person name="Brown S.J."/>
            <person name="Demuth J.P."/>
            <person name="Drury D.W."/>
            <person name="Du Y.Z."/>
            <person name="Fujiwara H."/>
            <person name="Lorenzen M."/>
            <person name="Maselli V."/>
            <person name="Osanai M."/>
            <person name="Park Y."/>
            <person name="Robertson H.M."/>
            <person name="Tu Z."/>
            <person name="Wang J.J."/>
            <person name="Wang S."/>
            <person name="Richards S."/>
            <person name="Song H."/>
            <person name="Zhang L."/>
            <person name="Sodergren E."/>
            <person name="Werner D."/>
            <person name="Stanke M."/>
            <person name="Morgenstern B."/>
            <person name="Solovyev V."/>
            <person name="Kosarev P."/>
            <person name="Brown G."/>
            <person name="Chen H.C."/>
            <person name="Ermolaeva O."/>
            <person name="Hlavina W."/>
            <person name="Kapustin Y."/>
            <person name="Kiryutin B."/>
            <person name="Kitts P."/>
            <person name="Maglott D."/>
            <person name="Pruitt K."/>
            <person name="Sapojnikov V."/>
            <person name="Souvorov A."/>
            <person name="Mackey A.J."/>
            <person name="Waterhouse R.M."/>
            <person name="Wyder S."/>
            <person name="Zdobnov E.M."/>
            <person name="Zdobnov E.M."/>
            <person name="Wyder S."/>
            <person name="Kriventseva E.V."/>
            <person name="Kadowaki T."/>
            <person name="Bork P."/>
            <person name="Aranda M."/>
            <person name="Bao R."/>
            <person name="Beermann A."/>
            <person name="Berns N."/>
            <person name="Bolognesi R."/>
            <person name="Bonneton F."/>
            <person name="Bopp D."/>
            <person name="Brown S.J."/>
            <person name="Bucher G."/>
            <person name="Butts T."/>
            <person name="Chaumot A."/>
            <person name="Denell R.E."/>
            <person name="Ferrier D.E."/>
            <person name="Friedrich M."/>
            <person name="Gordon C.M."/>
            <person name="Jindra M."/>
            <person name="Klingler M."/>
            <person name="Lan Q."/>
            <person name="Lattorff H.M."/>
            <person name="Laudet V."/>
            <person name="von Levetsow C."/>
            <person name="Liu Z."/>
            <person name="Lutz R."/>
            <person name="Lynch J.A."/>
            <person name="da Fonseca R.N."/>
            <person name="Posnien N."/>
            <person name="Reuter R."/>
            <person name="Roth S."/>
            <person name="Savard J."/>
            <person name="Schinko J.B."/>
            <person name="Schmitt C."/>
            <person name="Schoppmeier M."/>
            <person name="Schroder R."/>
            <person name="Shippy T.D."/>
            <person name="Simonnet F."/>
            <person name="Marques-Souza H."/>
            <person name="Tautz D."/>
            <person name="Tomoyasu Y."/>
            <person name="Trauner J."/>
            <person name="Van der Zee M."/>
            <person name="Vervoort M."/>
            <person name="Wittkopp N."/>
            <person name="Wimmer E.A."/>
            <person name="Yang X."/>
            <person name="Jones A.K."/>
            <person name="Sattelle D.B."/>
            <person name="Ebert P.R."/>
            <person name="Nelson D."/>
            <person name="Scott J.G."/>
            <person name="Beeman R.W."/>
            <person name="Muthukrishnan S."/>
            <person name="Kramer K.J."/>
            <person name="Arakane Y."/>
            <person name="Beeman R.W."/>
            <person name="Zhu Q."/>
            <person name="Hogenkamp D."/>
            <person name="Dixit R."/>
            <person name="Oppert B."/>
            <person name="Jiang H."/>
            <person name="Zou Z."/>
            <person name="Marshall J."/>
            <person name="Elpidina E."/>
            <person name="Vinokurov K."/>
            <person name="Oppert C."/>
            <person name="Zou Z."/>
            <person name="Evans J."/>
            <person name="Lu Z."/>
            <person name="Zhao P."/>
            <person name="Sumathipala N."/>
            <person name="Altincicek B."/>
            <person name="Vilcinskas A."/>
            <person name="Williams M."/>
            <person name="Hultmark D."/>
            <person name="Hetru C."/>
            <person name="Jiang H."/>
            <person name="Grimmelikhuijzen C.J."/>
            <person name="Hauser F."/>
            <person name="Cazzamali G."/>
            <person name="Williamson M."/>
            <person name="Park Y."/>
            <person name="Li B."/>
            <person name="Tanaka Y."/>
            <person name="Predel R."/>
            <person name="Neupert S."/>
            <person name="Schachtner J."/>
            <person name="Verleyen P."/>
            <person name="Raible F."/>
            <person name="Bork P."/>
            <person name="Friedrich M."/>
            <person name="Walden K.K."/>
            <person name="Robertson H.M."/>
            <person name="Angeli S."/>
            <person name="Foret S."/>
            <person name="Bucher G."/>
            <person name="Schuetz S."/>
            <person name="Maleszka R."/>
            <person name="Wimmer E.A."/>
            <person name="Beeman R.W."/>
            <person name="Lorenzen M."/>
            <person name="Tomoyasu Y."/>
            <person name="Miller S.C."/>
            <person name="Grossmann D."/>
            <person name="Bucher G."/>
        </authorList>
    </citation>
    <scope>NUCLEOTIDE SEQUENCE [LARGE SCALE GENOMIC DNA]</scope>
    <source>
        <strain evidence="4 5">Georgia GA2</strain>
    </source>
</reference>
<evidence type="ECO:0000256" key="3">
    <source>
        <dbReference type="SAM" id="SignalP"/>
    </source>
</evidence>
<protein>
    <recommendedName>
        <fullName evidence="6">Protein sleepless</fullName>
    </recommendedName>
</protein>
<keyword evidence="5" id="KW-1185">Reference proteome</keyword>